<keyword evidence="3" id="KW-1185">Reference proteome</keyword>
<feature type="domain" description="HTH arsR-type" evidence="1">
    <location>
        <begin position="111"/>
        <end position="190"/>
    </location>
</feature>
<proteinExistence type="predicted"/>
<evidence type="ECO:0000313" key="2">
    <source>
        <dbReference type="EMBL" id="MBH1941818.1"/>
    </source>
</evidence>
<dbReference type="InterPro" id="IPR001845">
    <property type="entry name" value="HTH_ArsR_DNA-bd_dom"/>
</dbReference>
<dbReference type="AlphaFoldDB" id="A0A8J7H3P8"/>
<reference evidence="2" key="1">
    <citation type="submission" date="2020-12" db="EMBL/GenBank/DDBJ databases">
        <title>M. sibirica DSM 26468T genome.</title>
        <authorList>
            <person name="Thieme N."/>
            <person name="Rettenmaier R."/>
            <person name="Zverlov V."/>
            <person name="Liebl W."/>
        </authorList>
    </citation>
    <scope>NUCLEOTIDE SEQUENCE</scope>
    <source>
        <strain evidence="2">DSM 26468</strain>
    </source>
</reference>
<dbReference type="Pfam" id="PF12840">
    <property type="entry name" value="HTH_20"/>
    <property type="match status" value="1"/>
</dbReference>
<protein>
    <submittedName>
        <fullName evidence="2">Winged helix-turn-helix transcriptional regulator</fullName>
    </submittedName>
</protein>
<dbReference type="Proteomes" id="UP000623269">
    <property type="component" value="Unassembled WGS sequence"/>
</dbReference>
<comment type="caution">
    <text evidence="2">The sequence shown here is derived from an EMBL/GenBank/DDBJ whole genome shotgun (WGS) entry which is preliminary data.</text>
</comment>
<gene>
    <name evidence="2" type="ORF">I5677_13020</name>
</gene>
<dbReference type="SUPFAM" id="SSF46785">
    <property type="entry name" value="Winged helix' DNA-binding domain"/>
    <property type="match status" value="1"/>
</dbReference>
<dbReference type="InterPro" id="IPR036388">
    <property type="entry name" value="WH-like_DNA-bd_sf"/>
</dbReference>
<dbReference type="Gene3D" id="1.10.10.10">
    <property type="entry name" value="Winged helix-like DNA-binding domain superfamily/Winged helix DNA-binding domain"/>
    <property type="match status" value="1"/>
</dbReference>
<dbReference type="InterPro" id="IPR036390">
    <property type="entry name" value="WH_DNA-bd_sf"/>
</dbReference>
<accession>A0A8J7H3P8</accession>
<dbReference type="GO" id="GO:0003700">
    <property type="term" value="F:DNA-binding transcription factor activity"/>
    <property type="evidence" value="ECO:0007669"/>
    <property type="project" value="InterPro"/>
</dbReference>
<dbReference type="RefSeq" id="WP_197662061.1">
    <property type="nucleotide sequence ID" value="NZ_JAEAGR010000014.1"/>
</dbReference>
<dbReference type="InterPro" id="IPR011991">
    <property type="entry name" value="ArsR-like_HTH"/>
</dbReference>
<organism evidence="2 3">
    <name type="scientific">Mobilitalea sibirica</name>
    <dbReference type="NCBI Taxonomy" id="1462919"/>
    <lineage>
        <taxon>Bacteria</taxon>
        <taxon>Bacillati</taxon>
        <taxon>Bacillota</taxon>
        <taxon>Clostridia</taxon>
        <taxon>Lachnospirales</taxon>
        <taxon>Lachnospiraceae</taxon>
        <taxon>Mobilitalea</taxon>
    </lineage>
</organism>
<dbReference type="EMBL" id="JAEAGR010000014">
    <property type="protein sequence ID" value="MBH1941818.1"/>
    <property type="molecule type" value="Genomic_DNA"/>
</dbReference>
<sequence>MARDYGVEIDSLKDELSEIKQLLHAFTNPKVTSKEPQKKTGRIHKMVNMHPNPAIMNILYNLENTCEQNEQSGAITYLGVYESGGRQSTWIRNEVNTDGLLSLIENKMAGKVLNCIGNSDRLNILLYILKKPMTVAQLVEECGYSSTGQVYHHLKPLIAADLIVEDVKNEGRGVYIAQPHRVQGVIMLLAGISDMIDP</sequence>
<evidence type="ECO:0000313" key="3">
    <source>
        <dbReference type="Proteomes" id="UP000623269"/>
    </source>
</evidence>
<dbReference type="SMART" id="SM00418">
    <property type="entry name" value="HTH_ARSR"/>
    <property type="match status" value="1"/>
</dbReference>
<dbReference type="CDD" id="cd00090">
    <property type="entry name" value="HTH_ARSR"/>
    <property type="match status" value="1"/>
</dbReference>
<evidence type="ECO:0000259" key="1">
    <source>
        <dbReference type="SMART" id="SM00418"/>
    </source>
</evidence>
<name>A0A8J7H3P8_9FIRM</name>